<gene>
    <name evidence="2" type="ORF">LCGC14_2306850</name>
</gene>
<accession>A0A0F9CMD0</accession>
<sequence>MERPLYDRGITDKKERRVLTRM</sequence>
<comment type="caution">
    <text evidence="2">The sequence shown here is derived from an EMBL/GenBank/DDBJ whole genome shotgun (WGS) entry which is preliminary data.</text>
</comment>
<feature type="non-terminal residue" evidence="2">
    <location>
        <position position="22"/>
    </location>
</feature>
<dbReference type="AlphaFoldDB" id="A0A0F9CMD0"/>
<dbReference type="EMBL" id="LAZR01032651">
    <property type="protein sequence ID" value="KKL50299.1"/>
    <property type="molecule type" value="Genomic_DNA"/>
</dbReference>
<protein>
    <submittedName>
        <fullName evidence="2">Uncharacterized protein</fullName>
    </submittedName>
</protein>
<evidence type="ECO:0000313" key="2">
    <source>
        <dbReference type="EMBL" id="KKL50299.1"/>
    </source>
</evidence>
<name>A0A0F9CMD0_9ZZZZ</name>
<feature type="region of interest" description="Disordered" evidence="1">
    <location>
        <begin position="1"/>
        <end position="22"/>
    </location>
</feature>
<reference evidence="2" key="1">
    <citation type="journal article" date="2015" name="Nature">
        <title>Complex archaea that bridge the gap between prokaryotes and eukaryotes.</title>
        <authorList>
            <person name="Spang A."/>
            <person name="Saw J.H."/>
            <person name="Jorgensen S.L."/>
            <person name="Zaremba-Niedzwiedzka K."/>
            <person name="Martijn J."/>
            <person name="Lind A.E."/>
            <person name="van Eijk R."/>
            <person name="Schleper C."/>
            <person name="Guy L."/>
            <person name="Ettema T.J."/>
        </authorList>
    </citation>
    <scope>NUCLEOTIDE SEQUENCE</scope>
</reference>
<proteinExistence type="predicted"/>
<organism evidence="2">
    <name type="scientific">marine sediment metagenome</name>
    <dbReference type="NCBI Taxonomy" id="412755"/>
    <lineage>
        <taxon>unclassified sequences</taxon>
        <taxon>metagenomes</taxon>
        <taxon>ecological metagenomes</taxon>
    </lineage>
</organism>
<evidence type="ECO:0000256" key="1">
    <source>
        <dbReference type="SAM" id="MobiDB-lite"/>
    </source>
</evidence>